<feature type="compositionally biased region" description="Pro residues" evidence="1">
    <location>
        <begin position="72"/>
        <end position="89"/>
    </location>
</feature>
<feature type="region of interest" description="Disordered" evidence="1">
    <location>
        <begin position="1"/>
        <end position="93"/>
    </location>
</feature>
<dbReference type="PRINTS" id="PR01217">
    <property type="entry name" value="PRICHEXTENSN"/>
</dbReference>
<feature type="compositionally biased region" description="Pro residues" evidence="1">
    <location>
        <begin position="1"/>
        <end position="21"/>
    </location>
</feature>
<protein>
    <submittedName>
        <fullName evidence="2">Uncharacterized protein</fullName>
    </submittedName>
</protein>
<evidence type="ECO:0000256" key="1">
    <source>
        <dbReference type="SAM" id="MobiDB-lite"/>
    </source>
</evidence>
<dbReference type="EMBL" id="CAXLJM020000046">
    <property type="protein sequence ID" value="CAL8111858.1"/>
    <property type="molecule type" value="Genomic_DNA"/>
</dbReference>
<dbReference type="Proteomes" id="UP001642540">
    <property type="component" value="Unassembled WGS sequence"/>
</dbReference>
<reference evidence="2 3" key="1">
    <citation type="submission" date="2024-08" db="EMBL/GenBank/DDBJ databases">
        <authorList>
            <person name="Cucini C."/>
            <person name="Frati F."/>
        </authorList>
    </citation>
    <scope>NUCLEOTIDE SEQUENCE [LARGE SCALE GENOMIC DNA]</scope>
</reference>
<keyword evidence="3" id="KW-1185">Reference proteome</keyword>
<accession>A0ABP1QUR7</accession>
<name>A0ABP1QUR7_9HEXA</name>
<sequence>MSQGPGGPPRWPPGSGLPPGHPAHRSPSPFRGPPPRPGWASPIPPRMTQSPPPFLIRPMVGGHHRGTASPIPGSPIPFLPPPRWSPSPVPNSSGTPVPLHFNQSPHPMMAPRPFFRPIMPGPSPPPPQMPQYSSTPQPHHQHRQVFQHQDNVMSSPEIFDLQPSYDVEFVYPPGMDPDAARRRMTPQISQHDDEEGGPTTAEIIAAQSQDYVDERLAEYQATIQHLQDLGRNVIATFPVGNRETNA</sequence>
<organism evidence="2 3">
    <name type="scientific">Orchesella dallaii</name>
    <dbReference type="NCBI Taxonomy" id="48710"/>
    <lineage>
        <taxon>Eukaryota</taxon>
        <taxon>Metazoa</taxon>
        <taxon>Ecdysozoa</taxon>
        <taxon>Arthropoda</taxon>
        <taxon>Hexapoda</taxon>
        <taxon>Collembola</taxon>
        <taxon>Entomobryomorpha</taxon>
        <taxon>Entomobryoidea</taxon>
        <taxon>Orchesellidae</taxon>
        <taxon>Orchesellinae</taxon>
        <taxon>Orchesella</taxon>
    </lineage>
</organism>
<evidence type="ECO:0000313" key="3">
    <source>
        <dbReference type="Proteomes" id="UP001642540"/>
    </source>
</evidence>
<feature type="compositionally biased region" description="Pro residues" evidence="1">
    <location>
        <begin position="30"/>
        <end position="55"/>
    </location>
</feature>
<gene>
    <name evidence="2" type="ORF">ODALV1_LOCUS15390</name>
</gene>
<comment type="caution">
    <text evidence="2">The sequence shown here is derived from an EMBL/GenBank/DDBJ whole genome shotgun (WGS) entry which is preliminary data.</text>
</comment>
<proteinExistence type="predicted"/>
<feature type="region of interest" description="Disordered" evidence="1">
    <location>
        <begin position="121"/>
        <end position="143"/>
    </location>
</feature>
<evidence type="ECO:0000313" key="2">
    <source>
        <dbReference type="EMBL" id="CAL8111858.1"/>
    </source>
</evidence>